<keyword evidence="12" id="KW-1185">Reference proteome</keyword>
<evidence type="ECO:0000313" key="12">
    <source>
        <dbReference type="Proteomes" id="UP001374579"/>
    </source>
</evidence>
<feature type="compositionally biased region" description="Gly residues" evidence="9">
    <location>
        <begin position="336"/>
        <end position="347"/>
    </location>
</feature>
<evidence type="ECO:0000256" key="9">
    <source>
        <dbReference type="SAM" id="MobiDB-lite"/>
    </source>
</evidence>
<dbReference type="AlphaFoldDB" id="A0AAN9AMY2"/>
<evidence type="ECO:0000259" key="10">
    <source>
        <dbReference type="PROSITE" id="PS50878"/>
    </source>
</evidence>
<dbReference type="GO" id="GO:0008233">
    <property type="term" value="F:peptidase activity"/>
    <property type="evidence" value="ECO:0007669"/>
    <property type="project" value="UniProtKB-KW"/>
</dbReference>
<reference evidence="11 12" key="1">
    <citation type="submission" date="2024-02" db="EMBL/GenBank/DDBJ databases">
        <title>Chromosome-scale genome assembly of the rough periwinkle Littorina saxatilis.</title>
        <authorList>
            <person name="De Jode A."/>
            <person name="Faria R."/>
            <person name="Formenti G."/>
            <person name="Sims Y."/>
            <person name="Smith T.P."/>
            <person name="Tracey A."/>
            <person name="Wood J.M.D."/>
            <person name="Zagrodzka Z.B."/>
            <person name="Johannesson K."/>
            <person name="Butlin R.K."/>
            <person name="Leder E.H."/>
        </authorList>
    </citation>
    <scope>NUCLEOTIDE SEQUENCE [LARGE SCALE GENOMIC DNA]</scope>
    <source>
        <strain evidence="11">Snail1</strain>
        <tissue evidence="11">Muscle</tissue>
    </source>
</reference>
<keyword evidence="4" id="KW-0540">Nuclease</keyword>
<dbReference type="InterPro" id="IPR000477">
    <property type="entry name" value="RT_dom"/>
</dbReference>
<dbReference type="InterPro" id="IPR043502">
    <property type="entry name" value="DNA/RNA_pol_sf"/>
</dbReference>
<sequence length="1117" mass="125093">MASQEEVQALVAQFKVEGEALGKDGASLNKYVEDSLREERAARREALLKRENDIALQEKELAAARELKERELAEQAKIENLRQEKELAAARELKERELAEQAKIKERELAEQAKIENRRLDIEEEKANREAKLRADELVEKASRNKLANRPKIPYFDDKSDDIESYLYRFDKHAASLKWSNDEKALILPTLLRGRALNYFQELPVEDTNDYAKLSAHLLKRFKCTEEGFRTQFRSCKPESGETMHVFFSRMRRFFTRWTDMAGVGTDFALLCDLVLREQILSSCASSLVTFLKEDKHTTAQTMIDAAERYREAHPSQNLAAKGSSDPLLANVGIPSGRGGHSGSGGRGGHRFSKKNSQADTNPPTEQSSPDNKGGRGASQAGRGRGGQNYQRKCWWCQDTSHKLADCPQKMHTASVSVVTVEESSCSEDEQSVASVGFSGSDELPESIQTCEGTLNGSEVTVMLDSGCSTVGVRKSLVRDDQFTGKVQVCRQFSGDLVRLPIAIVSLDTPYFSGSVEACVIDNPVCDVILGRIQGCTFGCVEVTSAVQTRGQKAREERPFRPLLTAKVPQLDINAEKLSKMQRDDKTLHDLFEKVGQGKSEESSGCVVSFVGQNPVVASLGVISGSSAVEEVDIQKVKLQSVPTVQTENVDDVVYSPDLSMQAKQKVQAVFQKHQDKMTDLPGTCDLVQHVVRIPEGAVVNVKQYPLPFESQKVVEEEVKKMLDLDVIEPSISPFSSPIVLVKKKDGSTRFCIDFRHLNKITEFDAEPIPDPEVLFASLQGRQHFTKIDLAKGYWQIPMAESDRAKTAFRTPQGLYQFKKMPFGMSTAPSTFARMMKMLDLDRFKSVHFFDDVLVATEDWCEHLEALDGLLTELGKHGLTVRPSKVEAGFDSIEFLGHIVGEGSMRPVPSKVSKILNVSVPTTKKQVRSLVGLISFYRRYVPSFASIVSPLVELTKKNQPNKVRWSKECQMAFDRVKEILSSEPLVRLPDFSRPFTVRSDASSTGIGAALMQPDDDDVLHPVLYASRKLLERETRYSTVERECLALVWAVDKFHRYLFGSHFFVETDHRPLTYLRQSKTANGRLLRWALSLQEYSFTVVPIPGVRNFEADVLSRLTK</sequence>
<evidence type="ECO:0000256" key="4">
    <source>
        <dbReference type="ARBA" id="ARBA00022722"/>
    </source>
</evidence>
<evidence type="ECO:0000256" key="6">
    <source>
        <dbReference type="ARBA" id="ARBA00022801"/>
    </source>
</evidence>
<evidence type="ECO:0000256" key="7">
    <source>
        <dbReference type="ARBA" id="ARBA00022918"/>
    </source>
</evidence>
<dbReference type="PROSITE" id="PS50878">
    <property type="entry name" value="RT_POL"/>
    <property type="match status" value="1"/>
</dbReference>
<keyword evidence="6" id="KW-0378">Hydrolase</keyword>
<dbReference type="Gene3D" id="3.30.70.270">
    <property type="match status" value="2"/>
</dbReference>
<dbReference type="PANTHER" id="PTHR37984:SF5">
    <property type="entry name" value="PROTEIN NYNRIN-LIKE"/>
    <property type="match status" value="1"/>
</dbReference>
<evidence type="ECO:0000256" key="5">
    <source>
        <dbReference type="ARBA" id="ARBA00022759"/>
    </source>
</evidence>
<feature type="domain" description="Reverse transcriptase" evidence="10">
    <location>
        <begin position="723"/>
        <end position="900"/>
    </location>
</feature>
<accession>A0AAN9AMY2</accession>
<feature type="region of interest" description="Disordered" evidence="9">
    <location>
        <begin position="311"/>
        <end position="388"/>
    </location>
</feature>
<dbReference type="CDD" id="cd01647">
    <property type="entry name" value="RT_LTR"/>
    <property type="match status" value="1"/>
</dbReference>
<dbReference type="InterPro" id="IPR050951">
    <property type="entry name" value="Retrovirus_Pol_polyprotein"/>
</dbReference>
<keyword evidence="5" id="KW-0255">Endonuclease</keyword>
<dbReference type="Gene3D" id="1.10.4020.10">
    <property type="entry name" value="DNA breaking-rejoining enzymes"/>
    <property type="match status" value="1"/>
</dbReference>
<dbReference type="Gene3D" id="3.10.10.10">
    <property type="entry name" value="HIV Type 1 Reverse Transcriptase, subunit A, domain 1"/>
    <property type="match status" value="1"/>
</dbReference>
<keyword evidence="3" id="KW-0548">Nucleotidyltransferase</keyword>
<dbReference type="Pfam" id="PF00078">
    <property type="entry name" value="RVT_1"/>
    <property type="match status" value="1"/>
</dbReference>
<keyword evidence="7" id="KW-0695">RNA-directed DNA polymerase</keyword>
<evidence type="ECO:0000313" key="11">
    <source>
        <dbReference type="EMBL" id="KAK7089887.1"/>
    </source>
</evidence>
<evidence type="ECO:0000256" key="3">
    <source>
        <dbReference type="ARBA" id="ARBA00022695"/>
    </source>
</evidence>
<dbReference type="GO" id="GO:0003964">
    <property type="term" value="F:RNA-directed DNA polymerase activity"/>
    <property type="evidence" value="ECO:0007669"/>
    <property type="project" value="UniProtKB-KW"/>
</dbReference>
<comment type="caution">
    <text evidence="11">The sequence shown here is derived from an EMBL/GenBank/DDBJ whole genome shotgun (WGS) entry which is preliminary data.</text>
</comment>
<feature type="coiled-coil region" evidence="8">
    <location>
        <begin position="54"/>
        <end position="130"/>
    </location>
</feature>
<dbReference type="PANTHER" id="PTHR37984">
    <property type="entry name" value="PROTEIN CBG26694"/>
    <property type="match status" value="1"/>
</dbReference>
<dbReference type="GO" id="GO:0006508">
    <property type="term" value="P:proteolysis"/>
    <property type="evidence" value="ECO:0007669"/>
    <property type="project" value="UniProtKB-KW"/>
</dbReference>
<dbReference type="GO" id="GO:0004519">
    <property type="term" value="F:endonuclease activity"/>
    <property type="evidence" value="ECO:0007669"/>
    <property type="project" value="UniProtKB-KW"/>
</dbReference>
<proteinExistence type="predicted"/>
<dbReference type="CDD" id="cd06503">
    <property type="entry name" value="ATP-synt_Fo_b"/>
    <property type="match status" value="1"/>
</dbReference>
<name>A0AAN9AMY2_9CAEN</name>
<dbReference type="InterPro" id="IPR041373">
    <property type="entry name" value="RT_RNaseH"/>
</dbReference>
<dbReference type="InterPro" id="IPR043128">
    <property type="entry name" value="Rev_trsase/Diguanyl_cyclase"/>
</dbReference>
<organism evidence="11 12">
    <name type="scientific">Littorina saxatilis</name>
    <dbReference type="NCBI Taxonomy" id="31220"/>
    <lineage>
        <taxon>Eukaryota</taxon>
        <taxon>Metazoa</taxon>
        <taxon>Spiralia</taxon>
        <taxon>Lophotrochozoa</taxon>
        <taxon>Mollusca</taxon>
        <taxon>Gastropoda</taxon>
        <taxon>Caenogastropoda</taxon>
        <taxon>Littorinimorpha</taxon>
        <taxon>Littorinoidea</taxon>
        <taxon>Littorinidae</taxon>
        <taxon>Littorina</taxon>
    </lineage>
</organism>
<dbReference type="FunFam" id="3.10.10.10:FF:000007">
    <property type="entry name" value="Retrovirus-related Pol polyprotein from transposon 17.6-like Protein"/>
    <property type="match status" value="1"/>
</dbReference>
<evidence type="ECO:0000256" key="2">
    <source>
        <dbReference type="ARBA" id="ARBA00022679"/>
    </source>
</evidence>
<feature type="compositionally biased region" description="Polar residues" evidence="9">
    <location>
        <begin position="355"/>
        <end position="371"/>
    </location>
</feature>
<dbReference type="FunFam" id="3.30.70.270:FF:000020">
    <property type="entry name" value="Transposon Tf2-6 polyprotein-like Protein"/>
    <property type="match status" value="1"/>
</dbReference>
<dbReference type="SUPFAM" id="SSF56672">
    <property type="entry name" value="DNA/RNA polymerases"/>
    <property type="match status" value="1"/>
</dbReference>
<dbReference type="EMBL" id="JBAMIC010000151">
    <property type="protein sequence ID" value="KAK7089887.1"/>
    <property type="molecule type" value="Genomic_DNA"/>
</dbReference>
<gene>
    <name evidence="11" type="ORF">V1264_024848</name>
</gene>
<keyword evidence="8" id="KW-0175">Coiled coil</keyword>
<dbReference type="Proteomes" id="UP001374579">
    <property type="component" value="Unassembled WGS sequence"/>
</dbReference>
<keyword evidence="1" id="KW-0645">Protease</keyword>
<dbReference type="CDD" id="cd09274">
    <property type="entry name" value="RNase_HI_RT_Ty3"/>
    <property type="match status" value="1"/>
</dbReference>
<evidence type="ECO:0000256" key="1">
    <source>
        <dbReference type="ARBA" id="ARBA00022670"/>
    </source>
</evidence>
<dbReference type="Pfam" id="PF17917">
    <property type="entry name" value="RT_RNaseH"/>
    <property type="match status" value="1"/>
</dbReference>
<keyword evidence="2" id="KW-0808">Transferase</keyword>
<protein>
    <recommendedName>
        <fullName evidence="10">Reverse transcriptase domain-containing protein</fullName>
    </recommendedName>
</protein>
<evidence type="ECO:0000256" key="8">
    <source>
        <dbReference type="SAM" id="Coils"/>
    </source>
</evidence>
<dbReference type="FunFam" id="3.10.20.370:FF:000001">
    <property type="entry name" value="Retrovirus-related Pol polyprotein from transposon 17.6-like protein"/>
    <property type="match status" value="1"/>
</dbReference>
<dbReference type="InterPro" id="IPR038269">
    <property type="entry name" value="SCAN_sf"/>
</dbReference>
<dbReference type="SUPFAM" id="SSF47353">
    <property type="entry name" value="Retrovirus capsid dimerization domain-like"/>
    <property type="match status" value="1"/>
</dbReference>